<dbReference type="InterPro" id="IPR045057">
    <property type="entry name" value="Gcn5-rel_NAT"/>
</dbReference>
<protein>
    <submittedName>
        <fullName evidence="3">N-acetyltransferase</fullName>
    </submittedName>
</protein>
<dbReference type="PROSITE" id="PS51186">
    <property type="entry name" value="GNAT"/>
    <property type="match status" value="1"/>
</dbReference>
<dbReference type="InterPro" id="IPR031165">
    <property type="entry name" value="GNAT_YJDJ"/>
</dbReference>
<evidence type="ECO:0000313" key="4">
    <source>
        <dbReference type="Proteomes" id="UP000655016"/>
    </source>
</evidence>
<dbReference type="EMBL" id="BMKP01000006">
    <property type="protein sequence ID" value="GGF18504.1"/>
    <property type="molecule type" value="Genomic_DNA"/>
</dbReference>
<comment type="caution">
    <text evidence="3">The sequence shown here is derived from an EMBL/GenBank/DDBJ whole genome shotgun (WGS) entry which is preliminary data.</text>
</comment>
<organism evidence="3 4">
    <name type="scientific">Flavobacterium limi</name>
    <dbReference type="NCBI Taxonomy" id="2045105"/>
    <lineage>
        <taxon>Bacteria</taxon>
        <taxon>Pseudomonadati</taxon>
        <taxon>Bacteroidota</taxon>
        <taxon>Flavobacteriia</taxon>
        <taxon>Flavobacteriales</taxon>
        <taxon>Flavobacteriaceae</taxon>
        <taxon>Flavobacterium</taxon>
    </lineage>
</organism>
<dbReference type="PANTHER" id="PTHR31435:SF10">
    <property type="entry name" value="BSR4717 PROTEIN"/>
    <property type="match status" value="1"/>
</dbReference>
<dbReference type="InterPro" id="IPR000182">
    <property type="entry name" value="GNAT_dom"/>
</dbReference>
<keyword evidence="4" id="KW-1185">Reference proteome</keyword>
<feature type="domain" description="N-acetyltransferase" evidence="1">
    <location>
        <begin position="1"/>
        <end position="115"/>
    </location>
</feature>
<accession>A0ABQ1UK53</accession>
<gene>
    <name evidence="3" type="ORF">GCM10011518_29870</name>
</gene>
<dbReference type="PROSITE" id="PS51729">
    <property type="entry name" value="GNAT_YJDJ"/>
    <property type="match status" value="1"/>
</dbReference>
<evidence type="ECO:0000259" key="2">
    <source>
        <dbReference type="PROSITE" id="PS51729"/>
    </source>
</evidence>
<dbReference type="PANTHER" id="PTHR31435">
    <property type="entry name" value="PROTEIN NATD1"/>
    <property type="match status" value="1"/>
</dbReference>
<dbReference type="CDD" id="cd04301">
    <property type="entry name" value="NAT_SF"/>
    <property type="match status" value="1"/>
</dbReference>
<proteinExistence type="predicted"/>
<reference evidence="4" key="1">
    <citation type="journal article" date="2019" name="Int. J. Syst. Evol. Microbiol.">
        <title>The Global Catalogue of Microorganisms (GCM) 10K type strain sequencing project: providing services to taxonomists for standard genome sequencing and annotation.</title>
        <authorList>
            <consortium name="The Broad Institute Genomics Platform"/>
            <consortium name="The Broad Institute Genome Sequencing Center for Infectious Disease"/>
            <person name="Wu L."/>
            <person name="Ma J."/>
        </authorList>
    </citation>
    <scope>NUCLEOTIDE SEQUENCE [LARGE SCALE GENOMIC DNA]</scope>
    <source>
        <strain evidence="4">CGMCC 1.16060</strain>
    </source>
</reference>
<sequence>MPNSQNTYQYYKNTNNYNLIIMEIKQINDIKRGYFEAIEDDKQAGKMTYTWAGDAKFIIDHTEVNEEFHGKGVGKKLVMAAVDYARNNGLKIIPLCPFAKSVFDKTEDIHDVLFR</sequence>
<dbReference type="Gene3D" id="3.40.630.30">
    <property type="match status" value="1"/>
</dbReference>
<feature type="domain" description="N-acetyltransferase" evidence="2">
    <location>
        <begin position="27"/>
        <end position="114"/>
    </location>
</feature>
<dbReference type="SUPFAM" id="SSF55729">
    <property type="entry name" value="Acyl-CoA N-acyltransferases (Nat)"/>
    <property type="match status" value="1"/>
</dbReference>
<evidence type="ECO:0000313" key="3">
    <source>
        <dbReference type="EMBL" id="GGF18504.1"/>
    </source>
</evidence>
<evidence type="ECO:0000259" key="1">
    <source>
        <dbReference type="PROSITE" id="PS51186"/>
    </source>
</evidence>
<dbReference type="InterPro" id="IPR016181">
    <property type="entry name" value="Acyl_CoA_acyltransferase"/>
</dbReference>
<name>A0ABQ1UK53_9FLAO</name>
<dbReference type="Pfam" id="PF14542">
    <property type="entry name" value="Acetyltransf_CG"/>
    <property type="match status" value="1"/>
</dbReference>
<dbReference type="Proteomes" id="UP000655016">
    <property type="component" value="Unassembled WGS sequence"/>
</dbReference>